<reference evidence="2 3" key="1">
    <citation type="submission" date="2015-12" db="EMBL/GenBank/DDBJ databases">
        <title>Diversity of Burkholderia near neighbor genomes.</title>
        <authorList>
            <person name="Sahl J."/>
            <person name="Wagner D."/>
            <person name="Keim P."/>
        </authorList>
    </citation>
    <scope>NUCLEOTIDE SEQUENCE [LARGE SCALE GENOMIC DNA]</scope>
    <source>
        <strain evidence="2 3">MSMB1184WGS</strain>
    </source>
</reference>
<organism evidence="2 3">
    <name type="scientific">Burkholderia cepacia</name>
    <name type="common">Pseudomonas cepacia</name>
    <dbReference type="NCBI Taxonomy" id="292"/>
    <lineage>
        <taxon>Bacteria</taxon>
        <taxon>Pseudomonadati</taxon>
        <taxon>Pseudomonadota</taxon>
        <taxon>Betaproteobacteria</taxon>
        <taxon>Burkholderiales</taxon>
        <taxon>Burkholderiaceae</taxon>
        <taxon>Burkholderia</taxon>
        <taxon>Burkholderia cepacia complex</taxon>
    </lineage>
</organism>
<proteinExistence type="predicted"/>
<accession>A0A1B4Q4B4</accession>
<evidence type="ECO:0000313" key="3">
    <source>
        <dbReference type="Proteomes" id="UP000094776"/>
    </source>
</evidence>
<evidence type="ECO:0000313" key="2">
    <source>
        <dbReference type="EMBL" id="AOK21006.1"/>
    </source>
</evidence>
<dbReference type="AlphaFoldDB" id="A0A1B4Q4B4"/>
<gene>
    <name evidence="2" type="ORF">WT26_25560</name>
</gene>
<protein>
    <submittedName>
        <fullName evidence="2">Uncharacterized protein</fullName>
    </submittedName>
</protein>
<dbReference type="EMBL" id="CP013444">
    <property type="protein sequence ID" value="AOK21006.1"/>
    <property type="molecule type" value="Genomic_DNA"/>
</dbReference>
<feature type="region of interest" description="Disordered" evidence="1">
    <location>
        <begin position="32"/>
        <end position="59"/>
    </location>
</feature>
<dbReference type="Proteomes" id="UP000094776">
    <property type="component" value="Chromosome 2"/>
</dbReference>
<sequence length="86" mass="9743">MAENVVLGRQYTKEFKVEVMWLAESVCQHEGARRPQLAGDERTVSSRRPVSDPEAESSRLRKELAGAKLNIEILRRATAYLTKGAW</sequence>
<evidence type="ECO:0000256" key="1">
    <source>
        <dbReference type="SAM" id="MobiDB-lite"/>
    </source>
</evidence>
<name>A0A1B4Q4B4_BURCE</name>